<protein>
    <submittedName>
        <fullName evidence="1">Uncharacterized protein</fullName>
    </submittedName>
</protein>
<gene>
    <name evidence="1" type="ORF">PG997_003580</name>
</gene>
<accession>A0ABR1WZS6</accession>
<proteinExistence type="predicted"/>
<dbReference type="Proteomes" id="UP001433268">
    <property type="component" value="Unassembled WGS sequence"/>
</dbReference>
<evidence type="ECO:0000313" key="2">
    <source>
        <dbReference type="Proteomes" id="UP001433268"/>
    </source>
</evidence>
<dbReference type="RefSeq" id="XP_066671513.1">
    <property type="nucleotide sequence ID" value="XM_066807895.1"/>
</dbReference>
<dbReference type="GeneID" id="92040955"/>
<organism evidence="1 2">
    <name type="scientific">Apiospora hydei</name>
    <dbReference type="NCBI Taxonomy" id="1337664"/>
    <lineage>
        <taxon>Eukaryota</taxon>
        <taxon>Fungi</taxon>
        <taxon>Dikarya</taxon>
        <taxon>Ascomycota</taxon>
        <taxon>Pezizomycotina</taxon>
        <taxon>Sordariomycetes</taxon>
        <taxon>Xylariomycetidae</taxon>
        <taxon>Amphisphaeriales</taxon>
        <taxon>Apiosporaceae</taxon>
        <taxon>Apiospora</taxon>
    </lineage>
</organism>
<comment type="caution">
    <text evidence="1">The sequence shown here is derived from an EMBL/GenBank/DDBJ whole genome shotgun (WGS) entry which is preliminary data.</text>
</comment>
<dbReference type="EMBL" id="JAQQWN010000004">
    <property type="protein sequence ID" value="KAK8088619.1"/>
    <property type="molecule type" value="Genomic_DNA"/>
</dbReference>
<name>A0ABR1WZS6_9PEZI</name>
<sequence>MSSKRRPSSSVPGRRRVHPRCDAFLQETREPVDGFHIFGGDDCIASSGLSVVAAADKVYLSFQRVHYGHGIVLIRLIIIRRLQEFRVGPVVQEAEHAGPLLIPYSVPQGHELFIVLEIQQDVVLEEVRKDQVDILGSPRSNRAADDIFRFCRQEAEQVRDRPLFGPLPAHLAFSLFVVLAGASRIKRHRQELLRALLAQQQRPVVAIIAIVAFGAPAVIEDVFGEVKPLVPEKVPRAELFKILPAQARQSHQVLRVA</sequence>
<keyword evidence="2" id="KW-1185">Reference proteome</keyword>
<evidence type="ECO:0000313" key="1">
    <source>
        <dbReference type="EMBL" id="KAK8088619.1"/>
    </source>
</evidence>
<reference evidence="1 2" key="1">
    <citation type="submission" date="2023-01" db="EMBL/GenBank/DDBJ databases">
        <title>Analysis of 21 Apiospora genomes using comparative genomics revels a genus with tremendous synthesis potential of carbohydrate active enzymes and secondary metabolites.</title>
        <authorList>
            <person name="Sorensen T."/>
        </authorList>
    </citation>
    <scope>NUCLEOTIDE SEQUENCE [LARGE SCALE GENOMIC DNA]</scope>
    <source>
        <strain evidence="1 2">CBS 114990</strain>
    </source>
</reference>